<proteinExistence type="predicted"/>
<accession>W8CZL6</accession>
<evidence type="ECO:0000313" key="2">
    <source>
        <dbReference type="Proteomes" id="UP000204235"/>
    </source>
</evidence>
<reference evidence="1 2" key="1">
    <citation type="journal article" date="2014" name="FEMS Microbiol. Lett.">
        <title>The genome of the Erwinia amylovora phage PhiEaH1 reveals greater diversity and broadens the applicability of phages for the treatment of fire blight.</title>
        <authorList>
            <person name="Meczker K."/>
            <person name="Domotor D."/>
            <person name="Vass J."/>
            <person name="Rakhely G."/>
            <person name="Schneider G."/>
            <person name="Kovacs T."/>
        </authorList>
    </citation>
    <scope>NUCLEOTIDE SEQUENCE [LARGE SCALE GENOMIC DNA]</scope>
</reference>
<name>W8CZL6_9CAUD</name>
<sequence>MKNFRLVIVETGWELWGGGRLLGRLLSHRDNPCADYLFLFSETQKRCHRYFLYQESPDAINRHQLVKVMVELIYQTGYFPGVLKAALATKVRFAIEDTGFVMYSKNKRVARADRNGSDLRWAMDASVLQRYGYCDDSLNAELNADYRDWVLLHPKTSVGHVERINIENRFNYHSKSLYYFAPGYTIPDVKFVRRVSRDDEIRAVIVGLLFGHPFAYAITYTSMSFEDTLPLLREALSKTFGFELSSSELHLQLVNLDLFNDTGLTTIANNGKPIGRLPTNALNSVAGIRKVVEWFGWAFGFKFDEITDLPDILVEGIYRLYRREQLLLEEADAVLLEEEAALETE</sequence>
<keyword evidence="2" id="KW-1185">Reference proteome</keyword>
<organism evidence="1 2">
    <name type="scientific">Erwinia phage PhiEaH1</name>
    <dbReference type="NCBI Taxonomy" id="1401669"/>
    <lineage>
        <taxon>Viruses</taxon>
        <taxon>Duplodnaviria</taxon>
        <taxon>Heunggongvirae</taxon>
        <taxon>Uroviricota</taxon>
        <taxon>Caudoviricetes</taxon>
        <taxon>Chimalliviridae</taxon>
        <taxon>Iapetusvirus</taxon>
        <taxon>Iapetusvirus EaH1</taxon>
    </lineage>
</organism>
<dbReference type="RefSeq" id="YP_009010122.1">
    <property type="nucleotide sequence ID" value="NC_023610.1"/>
</dbReference>
<dbReference type="GeneID" id="18500968"/>
<dbReference type="KEGG" id="vg:18500968"/>
<dbReference type="EMBL" id="KF623294">
    <property type="protein sequence ID" value="AGX01791.1"/>
    <property type="molecule type" value="Genomic_DNA"/>
</dbReference>
<dbReference type="Proteomes" id="UP000204235">
    <property type="component" value="Segment"/>
</dbReference>
<protein>
    <submittedName>
        <fullName evidence="1">Uncharacterized protein</fullName>
    </submittedName>
</protein>
<evidence type="ECO:0000313" key="1">
    <source>
        <dbReference type="EMBL" id="AGX01791.1"/>
    </source>
</evidence>